<dbReference type="RefSeq" id="WP_010155801.1">
    <property type="nucleotide sequence ID" value="NZ_FNKB01000001.1"/>
</dbReference>
<dbReference type="PANTHER" id="PTHR11365:SF23">
    <property type="entry name" value="HYPOTHETICAL 5-OXOPROLINASE (EUROFUNG)-RELATED"/>
    <property type="match status" value="1"/>
</dbReference>
<organism evidence="2 3">
    <name type="scientific">Leucobacter chromiiresistens</name>
    <dbReference type="NCBI Taxonomy" id="1079994"/>
    <lineage>
        <taxon>Bacteria</taxon>
        <taxon>Bacillati</taxon>
        <taxon>Actinomycetota</taxon>
        <taxon>Actinomycetes</taxon>
        <taxon>Micrococcales</taxon>
        <taxon>Microbacteriaceae</taxon>
        <taxon>Leucobacter</taxon>
    </lineage>
</organism>
<sequence length="587" mass="63000">MTREFDPVKLSVLANAFDGIVREMTSGLLRSARSSVINTARDFSCAVLTADNQLLAAAEGVPVHVFGAGPLGEDMVELHDDIREGDAFLHNDPYRGNSHAADHCILVPIFIEGRHLFTAVTKAHQADCGDSLPTTFFATARDVYEEGALIFPCVRVQRDYTDIDDIVRMCRARIRVPDQWYGDYLASVGASRIAERRIQELAEKFGADDLVDFVDAWFNYSERLAQSTIETLPAVELHGSTAHDPFPGTGPDGVPLQATIAVRPEEGRISIDLRDNPDNLPNGLNLTRATATGAALAGILSGLPENLPSNAGTFRRIEVQLRDGCVVGIPKHPFSCSSGTTNLADRVVNLVQAAFAQIDDGYGAAEGAAGQAPAKSVISGIDERNGNAYVNQILVGGVGGPATPFVDGWPTYQRPVCGALLYHDSVEVDEQRYPILVHERTLVADTGGAGRQRGGLATRVVMEARDEEVTLTYGIEGKLNPPQGVRGGHGGSEPEAWVIDAASGERKEIPVVGRYDLRRGEKVVSITPGGGGYGDPLEREPEAVLVDVEDQRVTVETARDIYGVVIADGAIDTAATTAQRRDLSNTR</sequence>
<dbReference type="GO" id="GO:0006749">
    <property type="term" value="P:glutathione metabolic process"/>
    <property type="evidence" value="ECO:0007669"/>
    <property type="project" value="TreeGrafter"/>
</dbReference>
<accession>A0A1H0Y244</accession>
<dbReference type="GO" id="GO:0005829">
    <property type="term" value="C:cytosol"/>
    <property type="evidence" value="ECO:0007669"/>
    <property type="project" value="TreeGrafter"/>
</dbReference>
<gene>
    <name evidence="2" type="ORF">SAMN04488565_0442</name>
</gene>
<dbReference type="Proteomes" id="UP000182690">
    <property type="component" value="Unassembled WGS sequence"/>
</dbReference>
<dbReference type="Pfam" id="PF02538">
    <property type="entry name" value="Hydantoinase_B"/>
    <property type="match status" value="1"/>
</dbReference>
<dbReference type="eggNOG" id="COG0146">
    <property type="taxonomic scope" value="Bacteria"/>
</dbReference>
<proteinExistence type="predicted"/>
<dbReference type="PANTHER" id="PTHR11365">
    <property type="entry name" value="5-OXOPROLINASE RELATED"/>
    <property type="match status" value="1"/>
</dbReference>
<protein>
    <submittedName>
        <fullName evidence="2">N-methylhydantoinase B</fullName>
    </submittedName>
</protein>
<reference evidence="2 3" key="1">
    <citation type="submission" date="2016-10" db="EMBL/GenBank/DDBJ databases">
        <authorList>
            <person name="de Groot N.N."/>
        </authorList>
    </citation>
    <scope>NUCLEOTIDE SEQUENCE [LARGE SCALE GENOMIC DNA]</scope>
    <source>
        <strain evidence="2 3">DSM 22788</strain>
    </source>
</reference>
<dbReference type="InterPro" id="IPR003692">
    <property type="entry name" value="Hydantoinase_B"/>
</dbReference>
<dbReference type="OrthoDB" id="102473at2"/>
<feature type="domain" description="Hydantoinase B/oxoprolinase" evidence="1">
    <location>
        <begin position="6"/>
        <end position="536"/>
    </location>
</feature>
<dbReference type="AlphaFoldDB" id="A0A1H0Y244"/>
<evidence type="ECO:0000313" key="3">
    <source>
        <dbReference type="Proteomes" id="UP000182690"/>
    </source>
</evidence>
<dbReference type="STRING" id="1079994.SAMN04488565_0442"/>
<dbReference type="InterPro" id="IPR045079">
    <property type="entry name" value="Oxoprolinase-like"/>
</dbReference>
<dbReference type="EMBL" id="FNKB01000001">
    <property type="protein sequence ID" value="SDQ09180.1"/>
    <property type="molecule type" value="Genomic_DNA"/>
</dbReference>
<evidence type="ECO:0000259" key="1">
    <source>
        <dbReference type="Pfam" id="PF02538"/>
    </source>
</evidence>
<name>A0A1H0Y244_9MICO</name>
<evidence type="ECO:0000313" key="2">
    <source>
        <dbReference type="EMBL" id="SDQ09180.1"/>
    </source>
</evidence>
<dbReference type="GO" id="GO:0017168">
    <property type="term" value="F:5-oxoprolinase (ATP-hydrolyzing) activity"/>
    <property type="evidence" value="ECO:0007669"/>
    <property type="project" value="TreeGrafter"/>
</dbReference>